<accession>A0ABV8KA80</accession>
<dbReference type="EMBL" id="JBHSAM010000034">
    <property type="protein sequence ID" value="MFC4102909.1"/>
    <property type="molecule type" value="Genomic_DNA"/>
</dbReference>
<name>A0ABV8KA80_9BACL</name>
<sequence>MNEQDKVYTLKKPIVFDGRQIDTLTLDFDKLKSKDVLQAERRFVAETGGQALSKELNKAYQAYIVAAAADVPIELIHELYAKDFTSVTMEAQGFLLL</sequence>
<dbReference type="InterPro" id="IPR019289">
    <property type="entry name" value="Phage_tail_E/E"/>
</dbReference>
<comment type="caution">
    <text evidence="1">The sequence shown here is derived from an EMBL/GenBank/DDBJ whole genome shotgun (WGS) entry which is preliminary data.</text>
</comment>
<evidence type="ECO:0000313" key="2">
    <source>
        <dbReference type="Proteomes" id="UP001595715"/>
    </source>
</evidence>
<protein>
    <submittedName>
        <fullName evidence="1">Phage tail assembly protein</fullName>
    </submittedName>
</protein>
<dbReference type="RefSeq" id="WP_377721512.1">
    <property type="nucleotide sequence ID" value="NZ_JBHSAM010000034.1"/>
</dbReference>
<dbReference type="Pfam" id="PF10109">
    <property type="entry name" value="Phage_TAC_7"/>
    <property type="match status" value="1"/>
</dbReference>
<gene>
    <name evidence="1" type="ORF">ACFOZ8_25125</name>
</gene>
<dbReference type="Proteomes" id="UP001595715">
    <property type="component" value="Unassembled WGS sequence"/>
</dbReference>
<organism evidence="1 2">
    <name type="scientific">Paenibacillus xanthanilyticus</name>
    <dbReference type="NCBI Taxonomy" id="1783531"/>
    <lineage>
        <taxon>Bacteria</taxon>
        <taxon>Bacillati</taxon>
        <taxon>Bacillota</taxon>
        <taxon>Bacilli</taxon>
        <taxon>Bacillales</taxon>
        <taxon>Paenibacillaceae</taxon>
        <taxon>Paenibacillus</taxon>
    </lineage>
</organism>
<reference evidence="2" key="1">
    <citation type="journal article" date="2019" name="Int. J. Syst. Evol. Microbiol.">
        <title>The Global Catalogue of Microorganisms (GCM) 10K type strain sequencing project: providing services to taxonomists for standard genome sequencing and annotation.</title>
        <authorList>
            <consortium name="The Broad Institute Genomics Platform"/>
            <consortium name="The Broad Institute Genome Sequencing Center for Infectious Disease"/>
            <person name="Wu L."/>
            <person name="Ma J."/>
        </authorList>
    </citation>
    <scope>NUCLEOTIDE SEQUENCE [LARGE SCALE GENOMIC DNA]</scope>
    <source>
        <strain evidence="2">IBRC-M 10987</strain>
    </source>
</reference>
<evidence type="ECO:0000313" key="1">
    <source>
        <dbReference type="EMBL" id="MFC4102909.1"/>
    </source>
</evidence>
<keyword evidence="2" id="KW-1185">Reference proteome</keyword>
<proteinExistence type="predicted"/>